<accession>A0A316W8E5</accession>
<keyword evidence="1" id="KW-0732">Signal</keyword>
<keyword evidence="3" id="KW-1185">Reference proteome</keyword>
<reference evidence="2 3" key="1">
    <citation type="journal article" date="2018" name="Mol. Biol. Evol.">
        <title>Broad Genomic Sampling Reveals a Smut Pathogenic Ancestry of the Fungal Clade Ustilaginomycotina.</title>
        <authorList>
            <person name="Kijpornyongpan T."/>
            <person name="Mondo S.J."/>
            <person name="Barry K."/>
            <person name="Sandor L."/>
            <person name="Lee J."/>
            <person name="Lipzen A."/>
            <person name="Pangilinan J."/>
            <person name="LaButti K."/>
            <person name="Hainaut M."/>
            <person name="Henrissat B."/>
            <person name="Grigoriev I.V."/>
            <person name="Spatafora J.W."/>
            <person name="Aime M.C."/>
        </authorList>
    </citation>
    <scope>NUCLEOTIDE SEQUENCE [LARGE SCALE GENOMIC DNA]</scope>
    <source>
        <strain evidence="2 3">MCA 4658</strain>
    </source>
</reference>
<gene>
    <name evidence="2" type="ORF">IE81DRAFT_346118</name>
</gene>
<feature type="signal peptide" evidence="1">
    <location>
        <begin position="1"/>
        <end position="21"/>
    </location>
</feature>
<organism evidence="2 3">
    <name type="scientific">Ceraceosorus guamensis</name>
    <dbReference type="NCBI Taxonomy" id="1522189"/>
    <lineage>
        <taxon>Eukaryota</taxon>
        <taxon>Fungi</taxon>
        <taxon>Dikarya</taxon>
        <taxon>Basidiomycota</taxon>
        <taxon>Ustilaginomycotina</taxon>
        <taxon>Exobasidiomycetes</taxon>
        <taxon>Ceraceosorales</taxon>
        <taxon>Ceraceosoraceae</taxon>
        <taxon>Ceraceosorus</taxon>
    </lineage>
</organism>
<dbReference type="Proteomes" id="UP000245783">
    <property type="component" value="Unassembled WGS sequence"/>
</dbReference>
<protein>
    <submittedName>
        <fullName evidence="2">Uncharacterized protein</fullName>
    </submittedName>
</protein>
<dbReference type="InParanoid" id="A0A316W8E5"/>
<dbReference type="OrthoDB" id="10279654at2759"/>
<proteinExistence type="predicted"/>
<dbReference type="RefSeq" id="XP_025371115.1">
    <property type="nucleotide sequence ID" value="XM_025515997.1"/>
</dbReference>
<evidence type="ECO:0000313" key="3">
    <source>
        <dbReference type="Proteomes" id="UP000245783"/>
    </source>
</evidence>
<dbReference type="AlphaFoldDB" id="A0A316W8E5"/>
<evidence type="ECO:0000256" key="1">
    <source>
        <dbReference type="SAM" id="SignalP"/>
    </source>
</evidence>
<feature type="chain" id="PRO_5016358792" evidence="1">
    <location>
        <begin position="22"/>
        <end position="147"/>
    </location>
</feature>
<name>A0A316W8E5_9BASI</name>
<dbReference type="GeneID" id="37037867"/>
<dbReference type="EMBL" id="KZ819365">
    <property type="protein sequence ID" value="PWN43955.1"/>
    <property type="molecule type" value="Genomic_DNA"/>
</dbReference>
<sequence length="147" mass="16198">MHLSVLFGLVFSAIALTLVVAAPLEDQPQLVHKVSDGPKLFRVSKAQSDLDDFWLEQSKQDFGVACAQKVRDTSDGLLTYENYVILPPASNVNVHGEKLDEQKFVIQASCKYTLDVSGTRLPWTSTEITDAVAKSLHWDSLPTQVPA</sequence>
<evidence type="ECO:0000313" key="2">
    <source>
        <dbReference type="EMBL" id="PWN43955.1"/>
    </source>
</evidence>